<dbReference type="Proteomes" id="UP000002640">
    <property type="component" value="Unassembled WGS sequence"/>
</dbReference>
<dbReference type="Gene3D" id="2.60.120.1160">
    <property type="match status" value="1"/>
</dbReference>
<dbReference type="GeneID" id="20638873"/>
<dbReference type="InParanoid" id="G4YP88"/>
<sequence>MHLSTALLGLASLVSPSLAVMSDYDGLPWDGRQIQQNGGSNGNLADYVTVQHQGRPEGYNDDGGVLAIGVDDKAIFSTSTNARRSDLFRIIEGDSGSTTFYRASFMKGEAFLNSYDWQLIFVGSGVFEIGVNASKTPAQVYCRNKGTDAAKWSTEFVPGTWYNFGAGVEKAADGTNTAVEFCTSTGQDELKFNMKTQVEGSLLARDEFHIGPATALSSGSSAMNAQQDVVSFNGISAESTPIGAGAPTPAPSQDAEPIPGSTAGEARSFSFNGRK</sequence>
<accession>G4YP88</accession>
<proteinExistence type="predicted"/>
<dbReference type="PANTHER" id="PTHR34612">
    <property type="entry name" value="GH131_N DOMAIN-CONTAINING PROTEIN"/>
    <property type="match status" value="1"/>
</dbReference>
<dbReference type="InterPro" id="IPR041524">
    <property type="entry name" value="GH131_N"/>
</dbReference>
<evidence type="ECO:0000259" key="3">
    <source>
        <dbReference type="Pfam" id="PF18271"/>
    </source>
</evidence>
<dbReference type="Pfam" id="PF18271">
    <property type="entry name" value="GH131_N"/>
    <property type="match status" value="1"/>
</dbReference>
<feature type="signal peptide" evidence="2">
    <location>
        <begin position="1"/>
        <end position="19"/>
    </location>
</feature>
<organism evidence="4 5">
    <name type="scientific">Phytophthora sojae (strain P6497)</name>
    <name type="common">Soybean stem and root rot agent</name>
    <name type="synonym">Phytophthora megasperma f. sp. glycines</name>
    <dbReference type="NCBI Taxonomy" id="1094619"/>
    <lineage>
        <taxon>Eukaryota</taxon>
        <taxon>Sar</taxon>
        <taxon>Stramenopiles</taxon>
        <taxon>Oomycota</taxon>
        <taxon>Peronosporomycetes</taxon>
        <taxon>Peronosporales</taxon>
        <taxon>Peronosporaceae</taxon>
        <taxon>Phytophthora</taxon>
    </lineage>
</organism>
<reference evidence="4 5" key="1">
    <citation type="journal article" date="2006" name="Science">
        <title>Phytophthora genome sequences uncover evolutionary origins and mechanisms of pathogenesis.</title>
        <authorList>
            <person name="Tyler B.M."/>
            <person name="Tripathy S."/>
            <person name="Zhang X."/>
            <person name="Dehal P."/>
            <person name="Jiang R.H."/>
            <person name="Aerts A."/>
            <person name="Arredondo F.D."/>
            <person name="Baxter L."/>
            <person name="Bensasson D."/>
            <person name="Beynon J.L."/>
            <person name="Chapman J."/>
            <person name="Damasceno C.M."/>
            <person name="Dorrance A.E."/>
            <person name="Dou D."/>
            <person name="Dickerman A.W."/>
            <person name="Dubchak I.L."/>
            <person name="Garbelotto M."/>
            <person name="Gijzen M."/>
            <person name="Gordon S.G."/>
            <person name="Govers F."/>
            <person name="Grunwald N.J."/>
            <person name="Huang W."/>
            <person name="Ivors K.L."/>
            <person name="Jones R.W."/>
            <person name="Kamoun S."/>
            <person name="Krampis K."/>
            <person name="Lamour K.H."/>
            <person name="Lee M.K."/>
            <person name="McDonald W.H."/>
            <person name="Medina M."/>
            <person name="Meijer H.J."/>
            <person name="Nordberg E.K."/>
            <person name="Maclean D.J."/>
            <person name="Ospina-Giraldo M.D."/>
            <person name="Morris P.F."/>
            <person name="Phuntumart V."/>
            <person name="Putnam N.H."/>
            <person name="Rash S."/>
            <person name="Rose J.K."/>
            <person name="Sakihama Y."/>
            <person name="Salamov A.A."/>
            <person name="Savidor A."/>
            <person name="Scheuring C.F."/>
            <person name="Smith B.M."/>
            <person name="Sobral B.W."/>
            <person name="Terry A."/>
            <person name="Torto-Alalibo T.A."/>
            <person name="Win J."/>
            <person name="Xu Z."/>
            <person name="Zhang H."/>
            <person name="Grigoriev I.V."/>
            <person name="Rokhsar D.S."/>
            <person name="Boore J.L."/>
        </authorList>
    </citation>
    <scope>NUCLEOTIDE SEQUENCE [LARGE SCALE GENOMIC DNA]</scope>
    <source>
        <strain evidence="4 5">P6497</strain>
    </source>
</reference>
<dbReference type="SMR" id="G4YP88"/>
<keyword evidence="2" id="KW-0732">Signal</keyword>
<evidence type="ECO:0000313" key="4">
    <source>
        <dbReference type="EMBL" id="EGZ27222.1"/>
    </source>
</evidence>
<dbReference type="EMBL" id="JH159151">
    <property type="protein sequence ID" value="EGZ27222.1"/>
    <property type="molecule type" value="Genomic_DNA"/>
</dbReference>
<feature type="domain" description="Glycoside hydrolase 131 catalytic N-terminal" evidence="3">
    <location>
        <begin position="38"/>
        <end position="240"/>
    </location>
</feature>
<evidence type="ECO:0000313" key="5">
    <source>
        <dbReference type="Proteomes" id="UP000002640"/>
    </source>
</evidence>
<evidence type="ECO:0000256" key="2">
    <source>
        <dbReference type="SAM" id="SignalP"/>
    </source>
</evidence>
<dbReference type="PANTHER" id="PTHR34612:SF6">
    <property type="entry name" value="GLYCOSIDE HYDROLASE 131 CATALYTIC N-TERMINAL DOMAIN-CONTAINING PROTEIN"/>
    <property type="match status" value="1"/>
</dbReference>
<dbReference type="OMA" id="ARDEFHI"/>
<gene>
    <name evidence="4" type="ORF">PHYSODRAFT_257490</name>
</gene>
<dbReference type="AlphaFoldDB" id="G4YP88"/>
<evidence type="ECO:0000256" key="1">
    <source>
        <dbReference type="SAM" id="MobiDB-lite"/>
    </source>
</evidence>
<dbReference type="KEGG" id="psoj:PHYSODRAFT_257490"/>
<feature type="region of interest" description="Disordered" evidence="1">
    <location>
        <begin position="237"/>
        <end position="275"/>
    </location>
</feature>
<keyword evidence="5" id="KW-1185">Reference proteome</keyword>
<name>G4YP88_PHYSP</name>
<protein>
    <recommendedName>
        <fullName evidence="3">Glycoside hydrolase 131 catalytic N-terminal domain-containing protein</fullName>
    </recommendedName>
</protein>
<feature type="chain" id="PRO_5003471453" description="Glycoside hydrolase 131 catalytic N-terminal domain-containing protein" evidence="2">
    <location>
        <begin position="20"/>
        <end position="275"/>
    </location>
</feature>
<dbReference type="RefSeq" id="XP_009514497.1">
    <property type="nucleotide sequence ID" value="XM_009516202.1"/>
</dbReference>